<dbReference type="InterPro" id="IPR037120">
    <property type="entry name" value="Haem_peroxidase_sf_animal"/>
</dbReference>
<dbReference type="PROSITE" id="PS50292">
    <property type="entry name" value="PEROXIDASE_3"/>
    <property type="match status" value="1"/>
</dbReference>
<evidence type="ECO:0000256" key="1">
    <source>
        <dbReference type="ARBA" id="ARBA00004613"/>
    </source>
</evidence>
<keyword evidence="3" id="KW-0575">Peroxidase</keyword>
<feature type="region of interest" description="Disordered" evidence="6">
    <location>
        <begin position="418"/>
        <end position="441"/>
    </location>
</feature>
<evidence type="ECO:0000313" key="8">
    <source>
        <dbReference type="EMBL" id="MDE47839.1"/>
    </source>
</evidence>
<dbReference type="Gene3D" id="1.10.640.10">
    <property type="entry name" value="Haem peroxidase domain superfamily, animal type"/>
    <property type="match status" value="1"/>
</dbReference>
<dbReference type="FunFam" id="1.10.640.10:FF:000003">
    <property type="entry name" value="chorion peroxidase"/>
    <property type="match status" value="1"/>
</dbReference>
<dbReference type="GO" id="GO:0020037">
    <property type="term" value="F:heme binding"/>
    <property type="evidence" value="ECO:0007669"/>
    <property type="project" value="InterPro"/>
</dbReference>
<dbReference type="CDD" id="cd09823">
    <property type="entry name" value="peroxinectin_like"/>
    <property type="match status" value="1"/>
</dbReference>
<keyword evidence="4 7" id="KW-0732">Signal</keyword>
<evidence type="ECO:0000256" key="5">
    <source>
        <dbReference type="PIRSR" id="PIRSR619791-2"/>
    </source>
</evidence>
<feature type="compositionally biased region" description="Basic and acidic residues" evidence="6">
    <location>
        <begin position="953"/>
        <end position="966"/>
    </location>
</feature>
<comment type="subcellular location">
    <subcellularLocation>
        <location evidence="1">Secreted</location>
    </subcellularLocation>
</comment>
<proteinExistence type="predicted"/>
<dbReference type="PANTHER" id="PTHR11475">
    <property type="entry name" value="OXIDASE/PEROXIDASE"/>
    <property type="match status" value="1"/>
</dbReference>
<dbReference type="SUPFAM" id="SSF48113">
    <property type="entry name" value="Heme-dependent peroxidases"/>
    <property type="match status" value="1"/>
</dbReference>
<dbReference type="PANTHER" id="PTHR11475:SF106">
    <property type="entry name" value="CURLY SU"/>
    <property type="match status" value="1"/>
</dbReference>
<feature type="region of interest" description="Disordered" evidence="6">
    <location>
        <begin position="909"/>
        <end position="978"/>
    </location>
</feature>
<reference evidence="8" key="1">
    <citation type="submission" date="2018-10" db="EMBL/GenBank/DDBJ databases">
        <title>Transcriptome assembly of Aceria tosichella (Wheat curl mite) Type 2.</title>
        <authorList>
            <person name="Scully E.D."/>
            <person name="Geib S.M."/>
            <person name="Palmer N.A."/>
            <person name="Gupta A.K."/>
            <person name="Sarath G."/>
            <person name="Tatineni S."/>
        </authorList>
    </citation>
    <scope>NUCLEOTIDE SEQUENCE</scope>
    <source>
        <strain evidence="8">LincolnNE</strain>
    </source>
</reference>
<keyword evidence="3" id="KW-0560">Oxidoreductase</keyword>
<feature type="compositionally biased region" description="Low complexity" evidence="6">
    <location>
        <begin position="872"/>
        <end position="892"/>
    </location>
</feature>
<name>A0A6G1SBU1_9ACAR</name>
<feature type="signal peptide" evidence="7">
    <location>
        <begin position="1"/>
        <end position="27"/>
    </location>
</feature>
<evidence type="ECO:0000256" key="6">
    <source>
        <dbReference type="SAM" id="MobiDB-lite"/>
    </source>
</evidence>
<dbReference type="EMBL" id="GGYP01003068">
    <property type="protein sequence ID" value="MDE47839.1"/>
    <property type="molecule type" value="Transcribed_RNA"/>
</dbReference>
<evidence type="ECO:0000256" key="7">
    <source>
        <dbReference type="SAM" id="SignalP"/>
    </source>
</evidence>
<dbReference type="GO" id="GO:0004601">
    <property type="term" value="F:peroxidase activity"/>
    <property type="evidence" value="ECO:0007669"/>
    <property type="project" value="UniProtKB-KW"/>
</dbReference>
<dbReference type="InterPro" id="IPR019791">
    <property type="entry name" value="Haem_peroxidase_animal"/>
</dbReference>
<evidence type="ECO:0000256" key="4">
    <source>
        <dbReference type="ARBA" id="ARBA00022729"/>
    </source>
</evidence>
<dbReference type="GO" id="GO:0005576">
    <property type="term" value="C:extracellular region"/>
    <property type="evidence" value="ECO:0007669"/>
    <property type="project" value="UniProtKB-SubCell"/>
</dbReference>
<dbReference type="InterPro" id="IPR010255">
    <property type="entry name" value="Haem_peroxidase_sf"/>
</dbReference>
<sequence length="978" mass="109455">MEQLRTRRPSALVGCLCLVAALSFTHNQPSLHAQAHQYGDHYSPDELGPHYESEILAAAYQHQQSSSSAASSGQSASYSNNCVLTIKQYNASASSSYSTALAATTDSYLPNYVSSGRREPYKHKGRSICITQHDVDQAVEEAKASLGGYVPKEIYTANSEVPKPMQVTIIAEIITQATRILANRFKLPEPAILYDLPAIDQSKSRAIDYICPVFLKPGVNCEQTKYRTLTGYCNNLQYQSWGSSRSAMVRFLAPDYYDSISLPRRAYDGSPLPSARVVSFVVHQDPQEYDRYHSMFGVVWGQFINHDVNLAVRASDEDPSTEKIDCCKSEDSHPDCFPIEIPKGDPFYGYFNQKCMHFTRASSGLQPGCSLGPIQPMNKQSAYLDASLVYGFGIKTANRLRSFYQGQLRTQPVNSALAYGSSSGSGSQEYVSSSQPEQPLDPVTADYLVASGSRQHQEQRQLNGLDVAASTGYGSGLESAQYQQPAAPLKELMPANKYSPDTGCERRGRPKDVYCFDAGDTRANEQISLATMHTIFVREHNRLAKELSYVNPHWNDERLYQEARKIVAAEIQHITYNEFLPLVIGKEKIQEYGLNLAPPGEYYHGYDAKINSGVRVEFQAAAFRYGHSLVPSYIERYNKYHQKIESIRLSKLLKQPYDLYHPGVLDTYILGLADQRSGRMDPTLSTEISNHLFEKPGKFFGLDLAAINIQRGRENGIPGYNHLREFCGLPRAKYFEDLTGVFSNKTLLRMAQLYKHVDDIDLFTAGISEYPVQDGLVGPTFGCLIARQFAVLRAGDRFWYENGGYNAQFSLYQLDEIRKQTAARLMCDNSDSIYDIQASALLIADPYTNPRVPCSSLPGIDLSKWKEESSYEPKPQQQQQQQQQYPSGQPQEYQPNALAMEYEPVVAAPQSEEYPRMPNSASNGQQQQQQPSMEAYLPTSGDEYEPMKTTSHFVDHVVESSSDYRAEPPTGYQSSAKA</sequence>
<protein>
    <submittedName>
        <fullName evidence="8">Peroxidasin</fullName>
    </submittedName>
</protein>
<feature type="chain" id="PRO_5026107933" evidence="7">
    <location>
        <begin position="28"/>
        <end position="978"/>
    </location>
</feature>
<keyword evidence="5" id="KW-0349">Heme</keyword>
<gene>
    <name evidence="8" type="primary">PXDN_0</name>
    <name evidence="8" type="ORF">g.11303</name>
</gene>
<evidence type="ECO:0000256" key="2">
    <source>
        <dbReference type="ARBA" id="ARBA00022525"/>
    </source>
</evidence>
<keyword evidence="2" id="KW-0964">Secreted</keyword>
<dbReference type="GO" id="GO:0006979">
    <property type="term" value="P:response to oxidative stress"/>
    <property type="evidence" value="ECO:0007669"/>
    <property type="project" value="InterPro"/>
</dbReference>
<keyword evidence="5" id="KW-0479">Metal-binding</keyword>
<feature type="binding site" description="axial binding residue" evidence="5">
    <location>
        <position position="627"/>
    </location>
    <ligand>
        <name>heme b</name>
        <dbReference type="ChEBI" id="CHEBI:60344"/>
    </ligand>
    <ligandPart>
        <name>Fe</name>
        <dbReference type="ChEBI" id="CHEBI:18248"/>
    </ligandPart>
</feature>
<dbReference type="Pfam" id="PF03098">
    <property type="entry name" value="An_peroxidase"/>
    <property type="match status" value="2"/>
</dbReference>
<feature type="compositionally biased region" description="Low complexity" evidence="6">
    <location>
        <begin position="420"/>
        <end position="434"/>
    </location>
</feature>
<dbReference type="AlphaFoldDB" id="A0A6G1SBU1"/>
<feature type="region of interest" description="Disordered" evidence="6">
    <location>
        <begin position="866"/>
        <end position="892"/>
    </location>
</feature>
<keyword evidence="5" id="KW-0408">Iron</keyword>
<dbReference type="GO" id="GO:0046872">
    <property type="term" value="F:metal ion binding"/>
    <property type="evidence" value="ECO:0007669"/>
    <property type="project" value="UniProtKB-KW"/>
</dbReference>
<evidence type="ECO:0000256" key="3">
    <source>
        <dbReference type="ARBA" id="ARBA00022559"/>
    </source>
</evidence>
<accession>A0A6G1SBU1</accession>
<organism evidence="8">
    <name type="scientific">Aceria tosichella</name>
    <name type="common">wheat curl mite</name>
    <dbReference type="NCBI Taxonomy" id="561515"/>
    <lineage>
        <taxon>Eukaryota</taxon>
        <taxon>Metazoa</taxon>
        <taxon>Ecdysozoa</taxon>
        <taxon>Arthropoda</taxon>
        <taxon>Chelicerata</taxon>
        <taxon>Arachnida</taxon>
        <taxon>Acari</taxon>
        <taxon>Acariformes</taxon>
        <taxon>Trombidiformes</taxon>
        <taxon>Prostigmata</taxon>
        <taxon>Eupodina</taxon>
        <taxon>Eriophyoidea</taxon>
        <taxon>Eriophyidae</taxon>
        <taxon>Eriophyinae</taxon>
        <taxon>Aceriini</taxon>
        <taxon>Aceria</taxon>
    </lineage>
</organism>